<dbReference type="SUPFAM" id="SSF56112">
    <property type="entry name" value="Protein kinase-like (PK-like)"/>
    <property type="match status" value="1"/>
</dbReference>
<dbReference type="PANTHER" id="PTHR43289">
    <property type="entry name" value="MITOGEN-ACTIVATED PROTEIN KINASE KINASE KINASE 20-RELATED"/>
    <property type="match status" value="1"/>
</dbReference>
<evidence type="ECO:0000256" key="3">
    <source>
        <dbReference type="ARBA" id="ARBA00022777"/>
    </source>
</evidence>
<proteinExistence type="predicted"/>
<accession>A0A285KQA8</accession>
<evidence type="ECO:0000256" key="5">
    <source>
        <dbReference type="PROSITE-ProRule" id="PRU10141"/>
    </source>
</evidence>
<evidence type="ECO:0000256" key="4">
    <source>
        <dbReference type="ARBA" id="ARBA00022840"/>
    </source>
</evidence>
<dbReference type="GO" id="GO:0005524">
    <property type="term" value="F:ATP binding"/>
    <property type="evidence" value="ECO:0007669"/>
    <property type="project" value="UniProtKB-UniRule"/>
</dbReference>
<reference evidence="9 10" key="1">
    <citation type="submission" date="2017-09" db="EMBL/GenBank/DDBJ databases">
        <authorList>
            <person name="Ehlers B."/>
            <person name="Leendertz F.H."/>
        </authorList>
    </citation>
    <scope>NUCLEOTIDE SEQUENCE [LARGE SCALE GENOMIC DNA]</scope>
    <source>
        <strain evidence="9 10">DSM 45537</strain>
    </source>
</reference>
<dbReference type="Proteomes" id="UP000219565">
    <property type="component" value="Unassembled WGS sequence"/>
</dbReference>
<dbReference type="InterPro" id="IPR017441">
    <property type="entry name" value="Protein_kinase_ATP_BS"/>
</dbReference>
<gene>
    <name evidence="9" type="ORF">SAMN04244553_0340</name>
</gene>
<dbReference type="GO" id="GO:0004674">
    <property type="term" value="F:protein serine/threonine kinase activity"/>
    <property type="evidence" value="ECO:0007669"/>
    <property type="project" value="UniProtKB-KW"/>
</dbReference>
<evidence type="ECO:0000259" key="8">
    <source>
        <dbReference type="PROSITE" id="PS50011"/>
    </source>
</evidence>
<evidence type="ECO:0000313" key="10">
    <source>
        <dbReference type="Proteomes" id="UP000219565"/>
    </source>
</evidence>
<dbReference type="STRING" id="1379680.GCA_001612615_00681"/>
<dbReference type="PANTHER" id="PTHR43289:SF34">
    <property type="entry name" value="SERINE_THREONINE-PROTEIN KINASE YBDM-RELATED"/>
    <property type="match status" value="1"/>
</dbReference>
<evidence type="ECO:0000256" key="1">
    <source>
        <dbReference type="ARBA" id="ARBA00022679"/>
    </source>
</evidence>
<evidence type="ECO:0000256" key="2">
    <source>
        <dbReference type="ARBA" id="ARBA00022741"/>
    </source>
</evidence>
<evidence type="ECO:0000256" key="6">
    <source>
        <dbReference type="SAM" id="MobiDB-lite"/>
    </source>
</evidence>
<sequence length="605" mass="62746">MFDHSKGTDFAMQPLGMDDPRRIGDYRLLGVLGAGGMGRVYLGRNVGGRTVAVKVIRPDLAGGNEFRTRFRREVMAARRVGGRFTAPVLDADVDADPPWLATGYVAGFALSEAVERFGTFTEPTLLVLARGLAEALIAVHEAGVVHRDLKPSNVLLAVDGPKVIDFGIARAVEDTALTTTGKVIGSPGFMCPEQVTGETVGPASDVFALGGVLAFAAAGHGPFGTGETMHMLWRIVYEDPQLDAVPDRLRPLVASCLAKDPVARPTPRQLLDELAALGVPERAGWLPPPVLEEVSVRAVRLLDLDSGPVELDGWSQTARSLEGGHPVTPPSGYPTRAGHADTSTPRQQGFTPSGGSSAAPARWQHPETPAPQWQPMDSSPARPTAAPSAHSAPNIPGAHAGSHQAWQHAASRPGPTTGQNGAPDRLYPVANSAGGRVRRRGPLLAGLLVVCVVVAIGAFVIGSQLRGASGTGGGGTSTVAGGSTEAVASVSNVPKAFVGTWRGTGADGLVTFDIELTVREGKVGEEIATSANTGKVSRQRCGRIERLTAATENQLTFIARLSADSPTDCADGGSTSTVRLQADGSLSYSTPGVFGGTIAGTLHKG</sequence>
<keyword evidence="1" id="KW-0808">Transferase</keyword>
<keyword evidence="10" id="KW-1185">Reference proteome</keyword>
<dbReference type="Pfam" id="PF00069">
    <property type="entry name" value="Pkinase"/>
    <property type="match status" value="1"/>
</dbReference>
<dbReference type="CDD" id="cd14014">
    <property type="entry name" value="STKc_PknB_like"/>
    <property type="match status" value="1"/>
</dbReference>
<dbReference type="InterPro" id="IPR000719">
    <property type="entry name" value="Prot_kinase_dom"/>
</dbReference>
<keyword evidence="7" id="KW-0812">Transmembrane</keyword>
<feature type="transmembrane region" description="Helical" evidence="7">
    <location>
        <begin position="443"/>
        <end position="461"/>
    </location>
</feature>
<feature type="binding site" evidence="5">
    <location>
        <position position="54"/>
    </location>
    <ligand>
        <name>ATP</name>
        <dbReference type="ChEBI" id="CHEBI:30616"/>
    </ligand>
</feature>
<dbReference type="EMBL" id="OBEG01000001">
    <property type="protein sequence ID" value="SNY74805.1"/>
    <property type="molecule type" value="Genomic_DNA"/>
</dbReference>
<dbReference type="PROSITE" id="PS50011">
    <property type="entry name" value="PROTEIN_KINASE_DOM"/>
    <property type="match status" value="1"/>
</dbReference>
<keyword evidence="7" id="KW-0472">Membrane</keyword>
<dbReference type="AlphaFoldDB" id="A0A285KQA8"/>
<feature type="compositionally biased region" description="Polar residues" evidence="6">
    <location>
        <begin position="341"/>
        <end position="356"/>
    </location>
</feature>
<evidence type="ECO:0000313" key="9">
    <source>
        <dbReference type="EMBL" id="SNY74805.1"/>
    </source>
</evidence>
<dbReference type="Gene3D" id="3.30.200.20">
    <property type="entry name" value="Phosphorylase Kinase, domain 1"/>
    <property type="match status" value="1"/>
</dbReference>
<dbReference type="SMART" id="SM00220">
    <property type="entry name" value="S_TKc"/>
    <property type="match status" value="1"/>
</dbReference>
<dbReference type="Gene3D" id="1.10.510.10">
    <property type="entry name" value="Transferase(Phosphotransferase) domain 1"/>
    <property type="match status" value="1"/>
</dbReference>
<dbReference type="InterPro" id="IPR008271">
    <property type="entry name" value="Ser/Thr_kinase_AS"/>
</dbReference>
<evidence type="ECO:0000256" key="7">
    <source>
        <dbReference type="SAM" id="Phobius"/>
    </source>
</evidence>
<protein>
    <submittedName>
        <fullName evidence="9">Serine/threonine protein kinase</fullName>
    </submittedName>
</protein>
<name>A0A285KQA8_9NOCA</name>
<feature type="compositionally biased region" description="Low complexity" evidence="6">
    <location>
        <begin position="378"/>
        <end position="393"/>
    </location>
</feature>
<dbReference type="PROSITE" id="PS00107">
    <property type="entry name" value="PROTEIN_KINASE_ATP"/>
    <property type="match status" value="1"/>
</dbReference>
<keyword evidence="9" id="KW-0723">Serine/threonine-protein kinase</keyword>
<dbReference type="PROSITE" id="PS00108">
    <property type="entry name" value="PROTEIN_KINASE_ST"/>
    <property type="match status" value="1"/>
</dbReference>
<organism evidence="9 10">
    <name type="scientific">Nocardia amikacinitolerans</name>
    <dbReference type="NCBI Taxonomy" id="756689"/>
    <lineage>
        <taxon>Bacteria</taxon>
        <taxon>Bacillati</taxon>
        <taxon>Actinomycetota</taxon>
        <taxon>Actinomycetes</taxon>
        <taxon>Mycobacteriales</taxon>
        <taxon>Nocardiaceae</taxon>
        <taxon>Nocardia</taxon>
    </lineage>
</organism>
<dbReference type="RefSeq" id="WP_245909797.1">
    <property type="nucleotide sequence ID" value="NZ_JAMTCW010000001.1"/>
</dbReference>
<keyword evidence="3 9" id="KW-0418">Kinase</keyword>
<dbReference type="InterPro" id="IPR011009">
    <property type="entry name" value="Kinase-like_dom_sf"/>
</dbReference>
<feature type="region of interest" description="Disordered" evidence="6">
    <location>
        <begin position="317"/>
        <end position="427"/>
    </location>
</feature>
<keyword evidence="2 5" id="KW-0547">Nucleotide-binding</keyword>
<keyword evidence="7" id="KW-1133">Transmembrane helix</keyword>
<feature type="domain" description="Protein kinase" evidence="8">
    <location>
        <begin position="26"/>
        <end position="277"/>
    </location>
</feature>
<keyword evidence="4 5" id="KW-0067">ATP-binding</keyword>